<evidence type="ECO:0000313" key="2">
    <source>
        <dbReference type="EMBL" id="GHC51601.1"/>
    </source>
</evidence>
<dbReference type="Pfam" id="PF06707">
    <property type="entry name" value="DUF1194"/>
    <property type="match status" value="1"/>
</dbReference>
<dbReference type="InterPro" id="IPR002035">
    <property type="entry name" value="VWF_A"/>
</dbReference>
<reference evidence="2" key="1">
    <citation type="journal article" date="2014" name="Int. J. Syst. Evol. Microbiol.">
        <title>Complete genome sequence of Corynebacterium casei LMG S-19264T (=DSM 44701T), isolated from a smear-ripened cheese.</title>
        <authorList>
            <consortium name="US DOE Joint Genome Institute (JGI-PGF)"/>
            <person name="Walter F."/>
            <person name="Albersmeier A."/>
            <person name="Kalinowski J."/>
            <person name="Ruckert C."/>
        </authorList>
    </citation>
    <scope>NUCLEOTIDE SEQUENCE</scope>
    <source>
        <strain evidence="2">KCTC 12988</strain>
    </source>
</reference>
<dbReference type="Proteomes" id="UP000644507">
    <property type="component" value="Unassembled WGS sequence"/>
</dbReference>
<proteinExistence type="predicted"/>
<organism evidence="2 3">
    <name type="scientific">Roseibacillus persicicus</name>
    <dbReference type="NCBI Taxonomy" id="454148"/>
    <lineage>
        <taxon>Bacteria</taxon>
        <taxon>Pseudomonadati</taxon>
        <taxon>Verrucomicrobiota</taxon>
        <taxon>Verrucomicrobiia</taxon>
        <taxon>Verrucomicrobiales</taxon>
        <taxon>Verrucomicrobiaceae</taxon>
        <taxon>Roseibacillus</taxon>
    </lineage>
</organism>
<dbReference type="PROSITE" id="PS50234">
    <property type="entry name" value="VWFA"/>
    <property type="match status" value="1"/>
</dbReference>
<sequence length="249" mass="26070">MPAFSVEVDTELLILVDTTRSIGNREFDNVMEGIARSFESGPVLDVIGDGAIGSIAASLVFWSGSNEQLTAVSWLEVSDLSSAAQFAAAVRSASRPFSGQSAIGSAIAYGAGLFGTETGSLANGFESSFQAISFFGDGQDNNTPGRGNREARIRDARDGAIAAGVDEVSAVLLNTRNPQFQSYYEDNVLGSSGETVPSLALVDPGNVDQIALQQSLASSLSGSLSVVPEPSVILFCGVSGFFFFNRRRC</sequence>
<reference evidence="2" key="2">
    <citation type="submission" date="2020-09" db="EMBL/GenBank/DDBJ databases">
        <authorList>
            <person name="Sun Q."/>
            <person name="Kim S."/>
        </authorList>
    </citation>
    <scope>NUCLEOTIDE SEQUENCE</scope>
    <source>
        <strain evidence="2">KCTC 12988</strain>
    </source>
</reference>
<dbReference type="EMBL" id="BMXI01000006">
    <property type="protein sequence ID" value="GHC51601.1"/>
    <property type="molecule type" value="Genomic_DNA"/>
</dbReference>
<evidence type="ECO:0000313" key="3">
    <source>
        <dbReference type="Proteomes" id="UP000644507"/>
    </source>
</evidence>
<keyword evidence="3" id="KW-1185">Reference proteome</keyword>
<dbReference type="InterPro" id="IPR036465">
    <property type="entry name" value="vWFA_dom_sf"/>
</dbReference>
<evidence type="ECO:0000259" key="1">
    <source>
        <dbReference type="PROSITE" id="PS50234"/>
    </source>
</evidence>
<gene>
    <name evidence="2" type="ORF">GCM10007100_17290</name>
</gene>
<comment type="caution">
    <text evidence="2">The sequence shown here is derived from an EMBL/GenBank/DDBJ whole genome shotgun (WGS) entry which is preliminary data.</text>
</comment>
<dbReference type="InterPro" id="IPR010607">
    <property type="entry name" value="DUF1194"/>
</dbReference>
<accession>A0A918TL15</accession>
<dbReference type="SUPFAM" id="SSF53300">
    <property type="entry name" value="vWA-like"/>
    <property type="match status" value="1"/>
</dbReference>
<protein>
    <recommendedName>
        <fullName evidence="1">VWFA domain-containing protein</fullName>
    </recommendedName>
</protein>
<dbReference type="AlphaFoldDB" id="A0A918TL15"/>
<dbReference type="Gene3D" id="3.40.50.410">
    <property type="entry name" value="von Willebrand factor, type A domain"/>
    <property type="match status" value="1"/>
</dbReference>
<name>A0A918TL15_9BACT</name>
<feature type="domain" description="VWFA" evidence="1">
    <location>
        <begin position="11"/>
        <end position="220"/>
    </location>
</feature>